<dbReference type="InterPro" id="IPR003959">
    <property type="entry name" value="ATPase_AAA_core"/>
</dbReference>
<evidence type="ECO:0000313" key="5">
    <source>
        <dbReference type="Proteomes" id="UP000235786"/>
    </source>
</evidence>
<dbReference type="SUPFAM" id="SSF52540">
    <property type="entry name" value="P-loop containing nucleoside triphosphate hydrolases"/>
    <property type="match status" value="1"/>
</dbReference>
<evidence type="ECO:0000259" key="3">
    <source>
        <dbReference type="Pfam" id="PF22942"/>
    </source>
</evidence>
<feature type="transmembrane region" description="Helical" evidence="1">
    <location>
        <begin position="1116"/>
        <end position="1138"/>
    </location>
</feature>
<dbReference type="PANTHER" id="PTHR46411">
    <property type="entry name" value="FAMILY ATPASE, PUTATIVE-RELATED"/>
    <property type="match status" value="1"/>
</dbReference>
<dbReference type="Proteomes" id="UP000235786">
    <property type="component" value="Unassembled WGS sequence"/>
</dbReference>
<reference evidence="4 5" key="1">
    <citation type="submission" date="2016-04" db="EMBL/GenBank/DDBJ databases">
        <title>A degradative enzymes factory behind the ericoid mycorrhizal symbiosis.</title>
        <authorList>
            <consortium name="DOE Joint Genome Institute"/>
            <person name="Martino E."/>
            <person name="Morin E."/>
            <person name="Grelet G."/>
            <person name="Kuo A."/>
            <person name="Kohler A."/>
            <person name="Daghino S."/>
            <person name="Barry K."/>
            <person name="Choi C."/>
            <person name="Cichocki N."/>
            <person name="Clum A."/>
            <person name="Copeland A."/>
            <person name="Hainaut M."/>
            <person name="Haridas S."/>
            <person name="Labutti K."/>
            <person name="Lindquist E."/>
            <person name="Lipzen A."/>
            <person name="Khouja H.-R."/>
            <person name="Murat C."/>
            <person name="Ohm R."/>
            <person name="Olson A."/>
            <person name="Spatafora J."/>
            <person name="Veneault-Fourrey C."/>
            <person name="Henrissat B."/>
            <person name="Grigoriev I."/>
            <person name="Martin F."/>
            <person name="Perotto S."/>
        </authorList>
    </citation>
    <scope>NUCLEOTIDE SEQUENCE [LARGE SCALE GENOMIC DNA]</scope>
    <source>
        <strain evidence="4 5">F</strain>
    </source>
</reference>
<dbReference type="Gene3D" id="3.40.50.300">
    <property type="entry name" value="P-loop containing nucleotide triphosphate hydrolases"/>
    <property type="match status" value="1"/>
</dbReference>
<evidence type="ECO:0000259" key="2">
    <source>
        <dbReference type="Pfam" id="PF00004"/>
    </source>
</evidence>
<dbReference type="PANTHER" id="PTHR46411:SF3">
    <property type="entry name" value="AAA+ ATPASE DOMAIN-CONTAINING PROTEIN"/>
    <property type="match status" value="1"/>
</dbReference>
<dbReference type="Pfam" id="PF22942">
    <property type="entry name" value="DUF7025"/>
    <property type="match status" value="1"/>
</dbReference>
<evidence type="ECO:0000313" key="4">
    <source>
        <dbReference type="EMBL" id="PMD29545.1"/>
    </source>
</evidence>
<keyword evidence="1" id="KW-0472">Membrane</keyword>
<dbReference type="Pfam" id="PF00004">
    <property type="entry name" value="AAA"/>
    <property type="match status" value="1"/>
</dbReference>
<name>A0A2J6QTE9_HYAVF</name>
<dbReference type="InterPro" id="IPR054289">
    <property type="entry name" value="DUF7025"/>
</dbReference>
<feature type="domain" description="ATPase AAA-type core" evidence="2">
    <location>
        <begin position="434"/>
        <end position="552"/>
    </location>
</feature>
<keyword evidence="1" id="KW-0812">Transmembrane</keyword>
<dbReference type="AlphaFoldDB" id="A0A2J6QTE9"/>
<dbReference type="InterPro" id="IPR027417">
    <property type="entry name" value="P-loop_NTPase"/>
</dbReference>
<feature type="domain" description="DUF7025" evidence="3">
    <location>
        <begin position="161"/>
        <end position="253"/>
    </location>
</feature>
<keyword evidence="5" id="KW-1185">Reference proteome</keyword>
<accession>A0A2J6QTE9</accession>
<keyword evidence="1" id="KW-1133">Transmembrane helix</keyword>
<dbReference type="GO" id="GO:0005524">
    <property type="term" value="F:ATP binding"/>
    <property type="evidence" value="ECO:0007669"/>
    <property type="project" value="InterPro"/>
</dbReference>
<proteinExistence type="predicted"/>
<gene>
    <name evidence="4" type="ORF">L207DRAFT_574145</name>
</gene>
<feature type="transmembrane region" description="Helical" evidence="1">
    <location>
        <begin position="1087"/>
        <end position="1107"/>
    </location>
</feature>
<organism evidence="4 5">
    <name type="scientific">Hyaloscypha variabilis (strain UAMH 11265 / GT02V1 / F)</name>
    <name type="common">Meliniomyces variabilis</name>
    <dbReference type="NCBI Taxonomy" id="1149755"/>
    <lineage>
        <taxon>Eukaryota</taxon>
        <taxon>Fungi</taxon>
        <taxon>Dikarya</taxon>
        <taxon>Ascomycota</taxon>
        <taxon>Pezizomycotina</taxon>
        <taxon>Leotiomycetes</taxon>
        <taxon>Helotiales</taxon>
        <taxon>Hyaloscyphaceae</taxon>
        <taxon>Hyaloscypha</taxon>
        <taxon>Hyaloscypha variabilis</taxon>
    </lineage>
</organism>
<dbReference type="OrthoDB" id="5428055at2759"/>
<sequence>MESFDQNQAALLEILNVLKDIRGQLGGQEERLKNVENRLHSEAKDIPSTQNDTSPSLEVEPTIEHFGFTHHNFTLLNYPFHSTEIQIRSKELLQALQEEFRHYPGAPFNGSTSIISEPFVPLIHKWDKLVDRAKLGEAYLLELVEFIESLPAMKDYFTARQANIKEGACCFDDLWTFYAPGSLVWAEVQNNDQIFEVDSCSPLYSRSSLDIICSMVDFDGHEFVRTSYCFQVPRYTGQKSLRDLPIILLDYHSDRETFLARMTSRGLKFKELCLANPGSKTMREYEGSCYVESEGQEKLIDVKGRIVIDQLSYLRAQPGLHYLRGLTPVTITERCVCEDCDEIDLDGKESSTLITLFPARIFGFALRSKLWAQFSLERMRHPEFYDGSLDRLTLNNQSKQELTALISAHLDLHKQHLDHALDLIHSAPMGTFIAFQGPPGVGKTLMTEVLAEYYRIPLMDVSVYDKNFEASTSDAKHSILSLAQRWQALLIVMDANVLLDTASGPSNLSHGALISTVLRAIECYRGLIIFNTSQINPLQKPLADRIQLVLKFNELSEADSLKIFDVFLGQTTLDDEERSLVLEYIKSISTGQRLSGRQIRNVVQVAISACQAESRNLQPADIIRAFAVASNLEYELNLIESDDIYTHGSGPPDPALDLQLSTWPVPIWSLPADERISLSFSVGNLSAMASMSAIETVAQLKDLLSGTGNFQFQVLDWGWPRGIWHPQRGINYEMHPYSYENISKEAKLEWGDRNWTFGPRRRSLSQGMGKPWQRLLLCQQVAIPQEEIPNLVGCFQDLFLLALWDMQAPFRSLVQNHIILHRNSFTRNQFSMNNQYLRREIGFHFTYFDTFFRHKSRTTWPVGEFYENPHTKFVKCSFTMLIIPEDGNKVDTDAWTMLCMTDDGFWDRESYATLKSPSLKCQSIHFIALALRSAADSWRRLLGELERTVSDGNAYLSPIELQNSFFVEDDSYSNSRKYFWAIRVITEFIKALNDSIDQWRFYREARVEPFLEPKAEHFVDVENLGRAWYSVAAADKEASAACLELVGVKHNLEARLEEIKVMRDGLFNASAVIESRASTRLGENVKLLTYMTILFLPLAYCTSVWSINEAYGRARLAWVSILVAFGTYFVTFNLGGLVKVLRSAVSLIYIPFKKKVERGMIEDDEWHGIGKAFQTFRLNRQDQTPTEWYIPWFALVQVMRSVWNLLSWKKKAEKNKEKDMA</sequence>
<dbReference type="EMBL" id="KZ613973">
    <property type="protein sequence ID" value="PMD29545.1"/>
    <property type="molecule type" value="Genomic_DNA"/>
</dbReference>
<dbReference type="STRING" id="1149755.A0A2J6QTE9"/>
<protein>
    <submittedName>
        <fullName evidence="4">Uncharacterized protein</fullName>
    </submittedName>
</protein>
<evidence type="ECO:0000256" key="1">
    <source>
        <dbReference type="SAM" id="Phobius"/>
    </source>
</evidence>
<dbReference type="GO" id="GO:0016887">
    <property type="term" value="F:ATP hydrolysis activity"/>
    <property type="evidence" value="ECO:0007669"/>
    <property type="project" value="InterPro"/>
</dbReference>